<keyword evidence="2" id="KW-1185">Reference proteome</keyword>
<sequence>MDMDNTQYIEQCMINYEKIINKTKVATKENNEVLAKLIKSMSYGLIKTNYDNWLEECLLQEDWQKLNDLIFQQMRYQLLPGSSGGYDHCRNTLHILEAFACGDNEVMERILPNELGLTKNGYPFYVVISNLLMAMWYKDETLMKKALDAAEKFVGTKKPQWERSGAAFLIALQDEDVEAMGKHLQDFCSGYMRADFNKAIKRLCVPAHGLYCLAKNILPLELFQQIKMPEHKNFSQEFAKWRNDNPHPSLNIYFEYPSPLEILNQIIMAPVAKSIISQPYLQNDNPHHSPQLKKKWFLDEEAMLMAFVENM</sequence>
<proteinExistence type="predicted"/>
<evidence type="ECO:0000313" key="1">
    <source>
        <dbReference type="EMBL" id="MBD8032756.1"/>
    </source>
</evidence>
<dbReference type="EMBL" id="JACSPW010000005">
    <property type="protein sequence ID" value="MBD8032756.1"/>
    <property type="molecule type" value="Genomic_DNA"/>
</dbReference>
<evidence type="ECO:0000313" key="2">
    <source>
        <dbReference type="Proteomes" id="UP000600565"/>
    </source>
</evidence>
<organism evidence="1 2">
    <name type="scientific">Solibacillus merdavium</name>
    <dbReference type="NCBI Taxonomy" id="2762218"/>
    <lineage>
        <taxon>Bacteria</taxon>
        <taxon>Bacillati</taxon>
        <taxon>Bacillota</taxon>
        <taxon>Bacilli</taxon>
        <taxon>Bacillales</taxon>
        <taxon>Caryophanaceae</taxon>
        <taxon>Solibacillus</taxon>
    </lineage>
</organism>
<gene>
    <name evidence="1" type="ORF">H9632_06730</name>
</gene>
<reference evidence="1 2" key="1">
    <citation type="submission" date="2020-08" db="EMBL/GenBank/DDBJ databases">
        <title>A Genomic Blueprint of the Chicken Gut Microbiome.</title>
        <authorList>
            <person name="Gilroy R."/>
            <person name="Ravi A."/>
            <person name="Getino M."/>
            <person name="Pursley I."/>
            <person name="Horton D.L."/>
            <person name="Alikhan N.-F."/>
            <person name="Baker D."/>
            <person name="Gharbi K."/>
            <person name="Hall N."/>
            <person name="Watson M."/>
            <person name="Adriaenssens E.M."/>
            <person name="Foster-Nyarko E."/>
            <person name="Jarju S."/>
            <person name="Secka A."/>
            <person name="Antonio M."/>
            <person name="Oren A."/>
            <person name="Chaudhuri R."/>
            <person name="La Ragione R.M."/>
            <person name="Hildebrand F."/>
            <person name="Pallen M.J."/>
        </authorList>
    </citation>
    <scope>NUCLEOTIDE SEQUENCE [LARGE SCALE GENOMIC DNA]</scope>
    <source>
        <strain evidence="1 2">Sa1YVA6</strain>
    </source>
</reference>
<dbReference type="RefSeq" id="WP_191703347.1">
    <property type="nucleotide sequence ID" value="NZ_JACSPW010000005.1"/>
</dbReference>
<evidence type="ECO:0008006" key="3">
    <source>
        <dbReference type="Google" id="ProtNLM"/>
    </source>
</evidence>
<comment type="caution">
    <text evidence="1">The sequence shown here is derived from an EMBL/GenBank/DDBJ whole genome shotgun (WGS) entry which is preliminary data.</text>
</comment>
<name>A0ABR8XLH1_9BACL</name>
<dbReference type="Proteomes" id="UP000600565">
    <property type="component" value="Unassembled WGS sequence"/>
</dbReference>
<accession>A0ABR8XLH1</accession>
<protein>
    <recommendedName>
        <fullName evidence="3">DUF4034 domain-containing protein</fullName>
    </recommendedName>
</protein>